<dbReference type="InterPro" id="IPR027417">
    <property type="entry name" value="P-loop_NTPase"/>
</dbReference>
<dbReference type="PROSITE" id="PS51146">
    <property type="entry name" value="KAIC"/>
    <property type="match status" value="1"/>
</dbReference>
<dbReference type="RefSeq" id="WP_343777849.1">
    <property type="nucleotide sequence ID" value="NZ_BAAADQ010000005.1"/>
</dbReference>
<feature type="compositionally biased region" description="Gly residues" evidence="3">
    <location>
        <begin position="219"/>
        <end position="251"/>
    </location>
</feature>
<proteinExistence type="predicted"/>
<reference evidence="5" key="2">
    <citation type="submission" date="2023-12" db="EMBL/GenBank/DDBJ databases">
        <authorList>
            <person name="Sun Q."/>
            <person name="Inoue M."/>
        </authorList>
    </citation>
    <scope>NUCLEOTIDE SEQUENCE</scope>
    <source>
        <strain evidence="5">JCM 14265</strain>
    </source>
</reference>
<name>A0AAV3SSE5_9EURY</name>
<dbReference type="Pfam" id="PF06745">
    <property type="entry name" value="ATPase"/>
    <property type="match status" value="1"/>
</dbReference>
<gene>
    <name evidence="6" type="ORF">ABNG02_15320</name>
    <name evidence="5" type="ORF">GCM10008994_14230</name>
</gene>
<dbReference type="CDD" id="cd01124">
    <property type="entry name" value="KaiC-like"/>
    <property type="match status" value="1"/>
</dbReference>
<dbReference type="GO" id="GO:0005524">
    <property type="term" value="F:ATP binding"/>
    <property type="evidence" value="ECO:0007669"/>
    <property type="project" value="UniProtKB-KW"/>
</dbReference>
<feature type="compositionally biased region" description="Acidic residues" evidence="3">
    <location>
        <begin position="30"/>
        <end position="69"/>
    </location>
</feature>
<dbReference type="InterPro" id="IPR010624">
    <property type="entry name" value="KaiC_dom"/>
</dbReference>
<dbReference type="AlphaFoldDB" id="A0AAV3SSE5"/>
<feature type="compositionally biased region" description="Gly residues" evidence="3">
    <location>
        <begin position="166"/>
        <end position="183"/>
    </location>
</feature>
<feature type="compositionally biased region" description="Gly residues" evidence="3">
    <location>
        <begin position="103"/>
        <end position="123"/>
    </location>
</feature>
<feature type="domain" description="KaiC" evidence="4">
    <location>
        <begin position="286"/>
        <end position="515"/>
    </location>
</feature>
<evidence type="ECO:0000313" key="6">
    <source>
        <dbReference type="EMBL" id="MEZ3168685.1"/>
    </source>
</evidence>
<evidence type="ECO:0000313" key="8">
    <source>
        <dbReference type="Proteomes" id="UP001567571"/>
    </source>
</evidence>
<dbReference type="NCBIfam" id="TIGR03880">
    <property type="entry name" value="KaiC_arch_3"/>
    <property type="match status" value="1"/>
</dbReference>
<keyword evidence="8" id="KW-1185">Reference proteome</keyword>
<dbReference type="Proteomes" id="UP001567571">
    <property type="component" value="Unassembled WGS sequence"/>
</dbReference>
<feature type="region of interest" description="Disordered" evidence="3">
    <location>
        <begin position="1"/>
        <end position="277"/>
    </location>
</feature>
<dbReference type="SUPFAM" id="SSF52540">
    <property type="entry name" value="P-loop containing nucleoside triphosphate hydrolases"/>
    <property type="match status" value="1"/>
</dbReference>
<protein>
    <submittedName>
        <fullName evidence="6">KaiC domain-containing protein</fullName>
    </submittedName>
</protein>
<dbReference type="PANTHER" id="PTHR43637:SF1">
    <property type="entry name" value="UPF0273 PROTEIN TM_0370"/>
    <property type="match status" value="1"/>
</dbReference>
<keyword evidence="1" id="KW-0547">Nucleotide-binding</keyword>
<evidence type="ECO:0000313" key="5">
    <source>
        <dbReference type="EMBL" id="GAA0540258.1"/>
    </source>
</evidence>
<dbReference type="InterPro" id="IPR022420">
    <property type="entry name" value="Circ_KaiC_arc"/>
</dbReference>
<evidence type="ECO:0000256" key="1">
    <source>
        <dbReference type="ARBA" id="ARBA00022741"/>
    </source>
</evidence>
<evidence type="ECO:0000256" key="2">
    <source>
        <dbReference type="ARBA" id="ARBA00022840"/>
    </source>
</evidence>
<dbReference type="PANTHER" id="PTHR43637">
    <property type="entry name" value="UPF0273 PROTEIN TM_0370"/>
    <property type="match status" value="1"/>
</dbReference>
<organism evidence="5 7">
    <name type="scientific">Halorubrum ejinorense</name>
    <dbReference type="NCBI Taxonomy" id="425309"/>
    <lineage>
        <taxon>Archaea</taxon>
        <taxon>Methanobacteriati</taxon>
        <taxon>Methanobacteriota</taxon>
        <taxon>Stenosarchaea group</taxon>
        <taxon>Halobacteria</taxon>
        <taxon>Halobacteriales</taxon>
        <taxon>Haloferacaceae</taxon>
        <taxon>Halorubrum</taxon>
    </lineage>
</organism>
<reference evidence="6 8" key="3">
    <citation type="submission" date="2024-06" db="EMBL/GenBank/DDBJ databases">
        <title>Halorubrum miltondacostae sp. nov., a potential PHA producer isolated from an inland solar saltern in Rio Maior, Portugal.</title>
        <authorList>
            <person name="Albuquerque L."/>
            <person name="Viver T."/>
            <person name="Barroso C."/>
            <person name="Claudino R."/>
            <person name="Galvan M."/>
            <person name="Simoes G."/>
            <person name="Lobo Da Cunha A."/>
            <person name="Egas C."/>
        </authorList>
    </citation>
    <scope>NUCLEOTIDE SEQUENCE [LARGE SCALE GENOMIC DNA]</scope>
    <source>
        <strain evidence="6 8">DSM 18646</strain>
    </source>
</reference>
<feature type="compositionally biased region" description="Gly residues" evidence="3">
    <location>
        <begin position="260"/>
        <end position="270"/>
    </location>
</feature>
<reference evidence="5" key="1">
    <citation type="journal article" date="2014" name="Int. J. Syst. Evol. Microbiol.">
        <title>Complete genome sequence of Corynebacterium casei LMG S-19264T (=DSM 44701T), isolated from a smear-ripened cheese.</title>
        <authorList>
            <consortium name="US DOE Joint Genome Institute (JGI-PGF)"/>
            <person name="Walter F."/>
            <person name="Albersmeier A."/>
            <person name="Kalinowski J."/>
            <person name="Ruckert C."/>
        </authorList>
    </citation>
    <scope>NUCLEOTIDE SEQUENCE</scope>
    <source>
        <strain evidence="5">JCM 14265</strain>
    </source>
</reference>
<dbReference type="EMBL" id="BAAADQ010000005">
    <property type="protein sequence ID" value="GAA0540258.1"/>
    <property type="molecule type" value="Genomic_DNA"/>
</dbReference>
<evidence type="ECO:0000256" key="3">
    <source>
        <dbReference type="SAM" id="MobiDB-lite"/>
    </source>
</evidence>
<accession>A0AAV3SSE5</accession>
<dbReference type="InterPro" id="IPR014774">
    <property type="entry name" value="KaiC-like_dom"/>
</dbReference>
<dbReference type="Gene3D" id="3.40.50.300">
    <property type="entry name" value="P-loop containing nucleotide triphosphate hydrolases"/>
    <property type="match status" value="1"/>
</dbReference>
<evidence type="ECO:0000313" key="7">
    <source>
        <dbReference type="Proteomes" id="UP001501425"/>
    </source>
</evidence>
<keyword evidence="2" id="KW-0067">ATP-binding</keyword>
<sequence length="515" mass="53154">MSEEDDWFERALRETDEESDERPVGGPESDSADAETDGEADETDHGDEDAPADPESAADPESTTDDTESVDPFGGAVDEASDDGGATDPFGGGGESDDDPGDGGDPFGGGSESFADLGGGDDGGGGDHDGLDAPANGDEPADRSTKGVPADAFGDLSGDGDEDFGSFGGSGSFGGDDPFGGSGDPEPDPGTGSASGTGRDPEPADGSGDPFGEDDPFGGSRGGSGTGDSGGGSPSDGGGADPFGGYRGSSGGSDDDFGFGELGGGAGGGDTADFDVDPDEFESEIDRTDIGIKGLDDMILGGVPRRSLLSVIGGAGTGKTTFALQFLNHALESGEKGVYITLEQTRESIFDTADEKGWSFREHADEGRLAVVAIDPIEMANSLASIRNDLIRLIAEFDADRLVLDSVSLLEMMYDHPAKRRSEVFGFTRSLKEAGVTTLLTSEASEDTAYASRHGIVEYLTDAVFVLQYVRGSDFRETRLAVEIQKIRDANHSRETKPYDITDTGISVYDQANIF</sequence>
<dbReference type="Proteomes" id="UP001501425">
    <property type="component" value="Unassembled WGS sequence"/>
</dbReference>
<comment type="caution">
    <text evidence="5">The sequence shown here is derived from an EMBL/GenBank/DDBJ whole genome shotgun (WGS) entry which is preliminary data.</text>
</comment>
<evidence type="ECO:0000259" key="4">
    <source>
        <dbReference type="PROSITE" id="PS51146"/>
    </source>
</evidence>
<dbReference type="EMBL" id="JBEDNW010000010">
    <property type="protein sequence ID" value="MEZ3168685.1"/>
    <property type="molecule type" value="Genomic_DNA"/>
</dbReference>